<evidence type="ECO:0000313" key="3">
    <source>
        <dbReference type="EMBL" id="RUR70332.1"/>
    </source>
</evidence>
<evidence type="ECO:0000313" key="2">
    <source>
        <dbReference type="EMBL" id="MBB4224705.1"/>
    </source>
</evidence>
<protein>
    <submittedName>
        <fullName evidence="3">Uncharacterized protein</fullName>
    </submittedName>
</protein>
<organism evidence="3 4">
    <name type="scientific">Variovorax guangxiensis</name>
    <dbReference type="NCBI Taxonomy" id="1775474"/>
    <lineage>
        <taxon>Bacteria</taxon>
        <taxon>Pseudomonadati</taxon>
        <taxon>Pseudomonadota</taxon>
        <taxon>Betaproteobacteria</taxon>
        <taxon>Burkholderiales</taxon>
        <taxon>Comamonadaceae</taxon>
        <taxon>Variovorax</taxon>
    </lineage>
</organism>
<reference evidence="2 5" key="2">
    <citation type="submission" date="2020-08" db="EMBL/GenBank/DDBJ databases">
        <title>Genomic Encyclopedia of Type Strains, Phase IV (KMG-V): Genome sequencing to study the core and pangenomes of soil and plant-associated prokaryotes.</title>
        <authorList>
            <person name="Whitman W."/>
        </authorList>
    </citation>
    <scope>NUCLEOTIDE SEQUENCE [LARGE SCALE GENOMIC DNA]</scope>
    <source>
        <strain evidence="2 5">34/80</strain>
    </source>
</reference>
<dbReference type="RefSeq" id="WP_126024446.1">
    <property type="nucleotide sequence ID" value="NZ_JACIFZ010000008.1"/>
</dbReference>
<gene>
    <name evidence="3" type="ORF">EJP67_25075</name>
    <name evidence="2" type="ORF">GGD71_005501</name>
</gene>
<dbReference type="EMBL" id="JACIFZ010000008">
    <property type="protein sequence ID" value="MBB4224705.1"/>
    <property type="molecule type" value="Genomic_DNA"/>
</dbReference>
<evidence type="ECO:0000313" key="5">
    <source>
        <dbReference type="Proteomes" id="UP000524450"/>
    </source>
</evidence>
<proteinExistence type="predicted"/>
<dbReference type="OrthoDB" id="8859698at2"/>
<sequence>MSIPADMQLRLARLSTDLLQMQRAVLELMQECGPQDPEASEHDLIAAAQYRALEAALHAPGAASPSRNEATNEGGELLAWPGFPQPVQRAMRA</sequence>
<evidence type="ECO:0000313" key="4">
    <source>
        <dbReference type="Proteomes" id="UP000281118"/>
    </source>
</evidence>
<dbReference type="AlphaFoldDB" id="A0A433MRA4"/>
<feature type="region of interest" description="Disordered" evidence="1">
    <location>
        <begin position="60"/>
        <end position="82"/>
    </location>
</feature>
<name>A0A433MRA4_9BURK</name>
<accession>A0A433MRA4</accession>
<reference evidence="3 4" key="1">
    <citation type="submission" date="2018-12" db="EMBL/GenBank/DDBJ databases">
        <title>The genome sequences of Variovorax guangxiensis DSM 27352.</title>
        <authorList>
            <person name="Gao J."/>
            <person name="Sun J."/>
        </authorList>
    </citation>
    <scope>NUCLEOTIDE SEQUENCE [LARGE SCALE GENOMIC DNA]</scope>
    <source>
        <strain evidence="3 4">DSM 27352</strain>
    </source>
</reference>
<evidence type="ECO:0000256" key="1">
    <source>
        <dbReference type="SAM" id="MobiDB-lite"/>
    </source>
</evidence>
<dbReference type="Proteomes" id="UP000281118">
    <property type="component" value="Unassembled WGS sequence"/>
</dbReference>
<dbReference type="Proteomes" id="UP000524450">
    <property type="component" value="Unassembled WGS sequence"/>
</dbReference>
<dbReference type="EMBL" id="RXFT01000012">
    <property type="protein sequence ID" value="RUR70332.1"/>
    <property type="molecule type" value="Genomic_DNA"/>
</dbReference>
<comment type="caution">
    <text evidence="3">The sequence shown here is derived from an EMBL/GenBank/DDBJ whole genome shotgun (WGS) entry which is preliminary data.</text>
</comment>